<evidence type="ECO:0000256" key="1">
    <source>
        <dbReference type="SAM" id="Phobius"/>
    </source>
</evidence>
<feature type="transmembrane region" description="Helical" evidence="1">
    <location>
        <begin position="21"/>
        <end position="44"/>
    </location>
</feature>
<dbReference type="EMBL" id="JBHSPH010000002">
    <property type="protein sequence ID" value="MFC5862163.1"/>
    <property type="molecule type" value="Genomic_DNA"/>
</dbReference>
<name>A0ABW1EFM2_9BACT</name>
<keyword evidence="1" id="KW-0812">Transmembrane</keyword>
<sequence length="229" mass="24719">MSENQLGTSSIVEKHVDQMELIATTFIVPALIVLLAAAGVTKGFDVLGLHLDTDNAYGVVVAIFDCLLLLFTITGWKAGDFLKMCPESEAGRAIAAVLTHKWFLNPFCYSGRGVASAVTCGVGSGLLIMIWCIGLCSLQLLSTVTHGRGGVEKVLFALYLIFGVTSALGIVRLFRLILQRIDRAEDTSDEFVPLTVSDIKLNIVLKSAFAVTAIIVGFWLYYSFAHIGI</sequence>
<keyword evidence="1" id="KW-0472">Membrane</keyword>
<keyword evidence="3" id="KW-1185">Reference proteome</keyword>
<evidence type="ECO:0000313" key="3">
    <source>
        <dbReference type="Proteomes" id="UP001596091"/>
    </source>
</evidence>
<feature type="transmembrane region" description="Helical" evidence="1">
    <location>
        <begin position="114"/>
        <end position="142"/>
    </location>
</feature>
<protein>
    <recommendedName>
        <fullName evidence="4">Yip1 domain-containing protein</fullName>
    </recommendedName>
</protein>
<feature type="transmembrane region" description="Helical" evidence="1">
    <location>
        <begin position="203"/>
        <end position="222"/>
    </location>
</feature>
<dbReference type="Proteomes" id="UP001596091">
    <property type="component" value="Unassembled WGS sequence"/>
</dbReference>
<evidence type="ECO:0008006" key="4">
    <source>
        <dbReference type="Google" id="ProtNLM"/>
    </source>
</evidence>
<organism evidence="2 3">
    <name type="scientific">Acidicapsa dinghuensis</name>
    <dbReference type="NCBI Taxonomy" id="2218256"/>
    <lineage>
        <taxon>Bacteria</taxon>
        <taxon>Pseudomonadati</taxon>
        <taxon>Acidobacteriota</taxon>
        <taxon>Terriglobia</taxon>
        <taxon>Terriglobales</taxon>
        <taxon>Acidobacteriaceae</taxon>
        <taxon>Acidicapsa</taxon>
    </lineage>
</organism>
<feature type="transmembrane region" description="Helical" evidence="1">
    <location>
        <begin position="56"/>
        <end position="76"/>
    </location>
</feature>
<feature type="transmembrane region" description="Helical" evidence="1">
    <location>
        <begin position="154"/>
        <end position="174"/>
    </location>
</feature>
<evidence type="ECO:0000313" key="2">
    <source>
        <dbReference type="EMBL" id="MFC5862163.1"/>
    </source>
</evidence>
<reference evidence="3" key="1">
    <citation type="journal article" date="2019" name="Int. J. Syst. Evol. Microbiol.">
        <title>The Global Catalogue of Microorganisms (GCM) 10K type strain sequencing project: providing services to taxonomists for standard genome sequencing and annotation.</title>
        <authorList>
            <consortium name="The Broad Institute Genomics Platform"/>
            <consortium name="The Broad Institute Genome Sequencing Center for Infectious Disease"/>
            <person name="Wu L."/>
            <person name="Ma J."/>
        </authorList>
    </citation>
    <scope>NUCLEOTIDE SEQUENCE [LARGE SCALE GENOMIC DNA]</scope>
    <source>
        <strain evidence="3">JCM 4087</strain>
    </source>
</reference>
<dbReference type="RefSeq" id="WP_263338413.1">
    <property type="nucleotide sequence ID" value="NZ_JAGSYH010000004.1"/>
</dbReference>
<proteinExistence type="predicted"/>
<keyword evidence="1" id="KW-1133">Transmembrane helix</keyword>
<comment type="caution">
    <text evidence="2">The sequence shown here is derived from an EMBL/GenBank/DDBJ whole genome shotgun (WGS) entry which is preliminary data.</text>
</comment>
<accession>A0ABW1EFM2</accession>
<gene>
    <name evidence="2" type="ORF">ACFPT7_07655</name>
</gene>